<reference evidence="2" key="1">
    <citation type="journal article" date="2020" name="mSystems">
        <title>Genome- and Community-Level Interaction Insights into Carbon Utilization and Element Cycling Functions of Hydrothermarchaeota in Hydrothermal Sediment.</title>
        <authorList>
            <person name="Zhou Z."/>
            <person name="Liu Y."/>
            <person name="Xu W."/>
            <person name="Pan J."/>
            <person name="Luo Z.H."/>
            <person name="Li M."/>
        </authorList>
    </citation>
    <scope>NUCLEOTIDE SEQUENCE [LARGE SCALE GENOMIC DNA]</scope>
    <source>
        <strain evidence="2">HyVt-485</strain>
    </source>
</reference>
<feature type="transmembrane region" description="Helical" evidence="1">
    <location>
        <begin position="167"/>
        <end position="185"/>
    </location>
</feature>
<accession>A0A7C5M0N6</accession>
<gene>
    <name evidence="2" type="ORF">ENJ42_08650</name>
</gene>
<protein>
    <recommendedName>
        <fullName evidence="3">DUF2157 domain-containing protein</fullName>
    </recommendedName>
</protein>
<evidence type="ECO:0008006" key="3">
    <source>
        <dbReference type="Google" id="ProtNLM"/>
    </source>
</evidence>
<sequence>MTQMTKKQIEAALKAGIIDQAQADAMRADLGQRADTPQNLNTPDVKTVQDVAYIGDEENMRFVRSFSDVFISIGLGILGIGLFTFAGILGGGFGFLAGAVIIWLMCEFFGRKKRAHLPTLILALTFLVFVHAGLSDLINFAGSNGVAAALVTILAMVLFYWRFRLPFSIALIALSCVFLVFALFGRAVPSGVLMLLSGLSLFVMGLVYDSRDTGRKTRFAD</sequence>
<feature type="transmembrane region" description="Helical" evidence="1">
    <location>
        <begin position="140"/>
        <end position="160"/>
    </location>
</feature>
<dbReference type="EMBL" id="DRMJ01000452">
    <property type="protein sequence ID" value="HHL43673.1"/>
    <property type="molecule type" value="Genomic_DNA"/>
</dbReference>
<feature type="transmembrane region" description="Helical" evidence="1">
    <location>
        <begin position="191"/>
        <end position="208"/>
    </location>
</feature>
<comment type="caution">
    <text evidence="2">The sequence shown here is derived from an EMBL/GenBank/DDBJ whole genome shotgun (WGS) entry which is preliminary data.</text>
</comment>
<organism evidence="2">
    <name type="scientific">Hellea balneolensis</name>
    <dbReference type="NCBI Taxonomy" id="287478"/>
    <lineage>
        <taxon>Bacteria</taxon>
        <taxon>Pseudomonadati</taxon>
        <taxon>Pseudomonadota</taxon>
        <taxon>Alphaproteobacteria</taxon>
        <taxon>Maricaulales</taxon>
        <taxon>Robiginitomaculaceae</taxon>
        <taxon>Hellea</taxon>
    </lineage>
</organism>
<keyword evidence="1" id="KW-1133">Transmembrane helix</keyword>
<feature type="transmembrane region" description="Helical" evidence="1">
    <location>
        <begin position="117"/>
        <end position="134"/>
    </location>
</feature>
<name>A0A7C5M0N6_9PROT</name>
<feature type="transmembrane region" description="Helical" evidence="1">
    <location>
        <begin position="92"/>
        <end position="110"/>
    </location>
</feature>
<keyword evidence="1" id="KW-0472">Membrane</keyword>
<dbReference type="Proteomes" id="UP000885830">
    <property type="component" value="Unassembled WGS sequence"/>
</dbReference>
<feature type="transmembrane region" description="Helical" evidence="1">
    <location>
        <begin position="69"/>
        <end position="86"/>
    </location>
</feature>
<keyword evidence="1" id="KW-0812">Transmembrane</keyword>
<dbReference type="AlphaFoldDB" id="A0A7C5M0N6"/>
<proteinExistence type="predicted"/>
<evidence type="ECO:0000313" key="2">
    <source>
        <dbReference type="EMBL" id="HHL43673.1"/>
    </source>
</evidence>
<evidence type="ECO:0000256" key="1">
    <source>
        <dbReference type="SAM" id="Phobius"/>
    </source>
</evidence>
<feature type="non-terminal residue" evidence="2">
    <location>
        <position position="221"/>
    </location>
</feature>